<dbReference type="EMBL" id="JAANIB010000308">
    <property type="protein sequence ID" value="KAG5345607.1"/>
    <property type="molecule type" value="Genomic_DNA"/>
</dbReference>
<evidence type="ECO:0000256" key="2">
    <source>
        <dbReference type="ARBA" id="ARBA00022989"/>
    </source>
</evidence>
<feature type="non-terminal residue" evidence="5">
    <location>
        <position position="86"/>
    </location>
</feature>
<dbReference type="GO" id="GO:0005524">
    <property type="term" value="F:ATP binding"/>
    <property type="evidence" value="ECO:0007669"/>
    <property type="project" value="InterPro"/>
</dbReference>
<dbReference type="InterPro" id="IPR036640">
    <property type="entry name" value="ABC1_TM_sf"/>
</dbReference>
<keyword evidence="1 4" id="KW-0812">Transmembrane</keyword>
<dbReference type="Gene3D" id="1.20.1560.10">
    <property type="entry name" value="ABC transporter type 1, transmembrane domain"/>
    <property type="match status" value="1"/>
</dbReference>
<dbReference type="GO" id="GO:0016020">
    <property type="term" value="C:membrane"/>
    <property type="evidence" value="ECO:0007669"/>
    <property type="project" value="InterPro"/>
</dbReference>
<dbReference type="Proteomes" id="UP000670152">
    <property type="component" value="Unassembled WGS sequence"/>
</dbReference>
<dbReference type="SUPFAM" id="SSF90123">
    <property type="entry name" value="ABC transporter transmembrane region"/>
    <property type="match status" value="1"/>
</dbReference>
<sequence length="86" mass="9875">VKSPIFLYVNAILNGLPTIRSSGIEIEKLMRKRFDELQDRHSGTWYLFLTCAIAFAVVADLIMCLFLACICFFLISMNETGKLYYI</sequence>
<feature type="transmembrane region" description="Helical" evidence="4">
    <location>
        <begin position="45"/>
        <end position="75"/>
    </location>
</feature>
<evidence type="ECO:0000256" key="3">
    <source>
        <dbReference type="ARBA" id="ARBA00023136"/>
    </source>
</evidence>
<evidence type="ECO:0000256" key="4">
    <source>
        <dbReference type="SAM" id="Phobius"/>
    </source>
</evidence>
<feature type="non-terminal residue" evidence="5">
    <location>
        <position position="1"/>
    </location>
</feature>
<keyword evidence="2 4" id="KW-1133">Transmembrane helix</keyword>
<dbReference type="AlphaFoldDB" id="A0A836K2W2"/>
<proteinExistence type="predicted"/>
<keyword evidence="6" id="KW-1185">Reference proteome</keyword>
<evidence type="ECO:0000313" key="5">
    <source>
        <dbReference type="EMBL" id="KAG5345607.1"/>
    </source>
</evidence>
<accession>A0A836K2W2</accession>
<reference evidence="5 6" key="1">
    <citation type="submission" date="2020-02" db="EMBL/GenBank/DDBJ databases">
        <title>Relaxed selection underlies rapid genomic changes in the transitions from sociality to social parasitism in ants.</title>
        <authorList>
            <person name="Bi X."/>
        </authorList>
    </citation>
    <scope>NUCLEOTIDE SEQUENCE [LARGE SCALE GENOMIC DNA]</scope>
    <source>
        <strain evidence="5">BGI-DK2014b</strain>
        <tissue evidence="5">Whole body</tissue>
    </source>
</reference>
<evidence type="ECO:0000256" key="1">
    <source>
        <dbReference type="ARBA" id="ARBA00022692"/>
    </source>
</evidence>
<dbReference type="OrthoDB" id="7544524at2759"/>
<comment type="caution">
    <text evidence="5">The sequence shown here is derived from an EMBL/GenBank/DDBJ whole genome shotgun (WGS) entry which is preliminary data.</text>
</comment>
<name>A0A836K2W2_9HYME</name>
<protein>
    <submittedName>
        <fullName evidence="5">MRP4 protein</fullName>
    </submittedName>
</protein>
<gene>
    <name evidence="5" type="primary">Abcc4_7</name>
    <name evidence="5" type="ORF">G6Z77_0004595</name>
</gene>
<keyword evidence="3 4" id="KW-0472">Membrane</keyword>
<organism evidence="5 6">
    <name type="scientific">Acromyrmex heyeri</name>
    <dbReference type="NCBI Taxonomy" id="230685"/>
    <lineage>
        <taxon>Eukaryota</taxon>
        <taxon>Metazoa</taxon>
        <taxon>Ecdysozoa</taxon>
        <taxon>Arthropoda</taxon>
        <taxon>Hexapoda</taxon>
        <taxon>Insecta</taxon>
        <taxon>Pterygota</taxon>
        <taxon>Neoptera</taxon>
        <taxon>Endopterygota</taxon>
        <taxon>Hymenoptera</taxon>
        <taxon>Apocrita</taxon>
        <taxon>Aculeata</taxon>
        <taxon>Formicoidea</taxon>
        <taxon>Formicidae</taxon>
        <taxon>Myrmicinae</taxon>
        <taxon>Acromyrmex</taxon>
    </lineage>
</organism>
<evidence type="ECO:0000313" key="6">
    <source>
        <dbReference type="Proteomes" id="UP000670152"/>
    </source>
</evidence>